<dbReference type="GO" id="GO:0003677">
    <property type="term" value="F:DNA binding"/>
    <property type="evidence" value="ECO:0007669"/>
    <property type="project" value="UniProtKB-KW"/>
</dbReference>
<comment type="caution">
    <text evidence="4">The sequence shown here is derived from an EMBL/GenBank/DDBJ whole genome shotgun (WGS) entry which is preliminary data.</text>
</comment>
<evidence type="ECO:0000259" key="3">
    <source>
        <dbReference type="PROSITE" id="PS50943"/>
    </source>
</evidence>
<feature type="transmembrane region" description="Helical" evidence="2">
    <location>
        <begin position="188"/>
        <end position="212"/>
    </location>
</feature>
<dbReference type="Pfam" id="PF01381">
    <property type="entry name" value="HTH_3"/>
    <property type="match status" value="1"/>
</dbReference>
<accession>A0A9D1AGX5</accession>
<reference evidence="4" key="2">
    <citation type="journal article" date="2021" name="PeerJ">
        <title>Extensive microbial diversity within the chicken gut microbiome revealed by metagenomics and culture.</title>
        <authorList>
            <person name="Gilroy R."/>
            <person name="Ravi A."/>
            <person name="Getino M."/>
            <person name="Pursley I."/>
            <person name="Horton D.L."/>
            <person name="Alikhan N.F."/>
            <person name="Baker D."/>
            <person name="Gharbi K."/>
            <person name="Hall N."/>
            <person name="Watson M."/>
            <person name="Adriaenssens E.M."/>
            <person name="Foster-Nyarko E."/>
            <person name="Jarju S."/>
            <person name="Secka A."/>
            <person name="Antonio M."/>
            <person name="Oren A."/>
            <person name="Chaudhuri R.R."/>
            <person name="La Ragione R."/>
            <person name="Hildebrand F."/>
            <person name="Pallen M.J."/>
        </authorList>
    </citation>
    <scope>NUCLEOTIDE SEQUENCE</scope>
    <source>
        <strain evidence="4">ChiW25-3613</strain>
    </source>
</reference>
<dbReference type="AlphaFoldDB" id="A0A9D1AGX5"/>
<protein>
    <submittedName>
        <fullName evidence="4">Helix-turn-helix domain-containing protein</fullName>
    </submittedName>
</protein>
<evidence type="ECO:0000256" key="1">
    <source>
        <dbReference type="ARBA" id="ARBA00023125"/>
    </source>
</evidence>
<dbReference type="PANTHER" id="PTHR46558:SF13">
    <property type="entry name" value="HTH-TYPE TRANSCRIPTIONAL REGULATOR IMMR"/>
    <property type="match status" value="1"/>
</dbReference>
<keyword evidence="2" id="KW-0472">Membrane</keyword>
<sequence>MEEFMTLGEKLAKLRRENNHTQEQLADILGVSRQSVSKWESDLAYPETDKIIKIGELYNCSLDYLLKENSHERQAEERGGTQEPQTGSRYTITFDLHSFHFERKSKIMIGKLPLWHINIGFGRTAKGFFAVGLCARGVFSLGVLSLGVFSAGALSLGAVSLGAIVLGLLSLGAISVGVLAFGAIAVGLVAVGALAVGGFSFGALAAGSYLAIGDHAYGAVAIGFTKAAGDVFSAAQITSANRGSVIAALDGAVPAVFAWIKDIVVSIL</sequence>
<dbReference type="EMBL" id="DVHB01000070">
    <property type="protein sequence ID" value="HIR39531.1"/>
    <property type="molecule type" value="Genomic_DNA"/>
</dbReference>
<dbReference type="PANTHER" id="PTHR46558">
    <property type="entry name" value="TRACRIPTIONAL REGULATORY PROTEIN-RELATED-RELATED"/>
    <property type="match status" value="1"/>
</dbReference>
<feature type="transmembrane region" description="Helical" evidence="2">
    <location>
        <begin position="128"/>
        <end position="152"/>
    </location>
</feature>
<dbReference type="Proteomes" id="UP000824179">
    <property type="component" value="Unassembled WGS sequence"/>
</dbReference>
<dbReference type="CDD" id="cd00093">
    <property type="entry name" value="HTH_XRE"/>
    <property type="match status" value="1"/>
</dbReference>
<gene>
    <name evidence="4" type="ORF">IAB90_04020</name>
</gene>
<keyword evidence="1" id="KW-0238">DNA-binding</keyword>
<feature type="transmembrane region" description="Helical" evidence="2">
    <location>
        <begin position="158"/>
        <end position="181"/>
    </location>
</feature>
<dbReference type="InterPro" id="IPR010982">
    <property type="entry name" value="Lambda_DNA-bd_dom_sf"/>
</dbReference>
<evidence type="ECO:0000313" key="5">
    <source>
        <dbReference type="Proteomes" id="UP000824179"/>
    </source>
</evidence>
<keyword evidence="2" id="KW-0812">Transmembrane</keyword>
<name>A0A9D1AGX5_9FIRM</name>
<evidence type="ECO:0000313" key="4">
    <source>
        <dbReference type="EMBL" id="HIR39531.1"/>
    </source>
</evidence>
<dbReference type="PROSITE" id="PS50943">
    <property type="entry name" value="HTH_CROC1"/>
    <property type="match status" value="1"/>
</dbReference>
<dbReference type="SUPFAM" id="SSF47413">
    <property type="entry name" value="lambda repressor-like DNA-binding domains"/>
    <property type="match status" value="1"/>
</dbReference>
<feature type="domain" description="HTH cro/C1-type" evidence="3">
    <location>
        <begin position="11"/>
        <end position="65"/>
    </location>
</feature>
<dbReference type="SMART" id="SM00530">
    <property type="entry name" value="HTH_XRE"/>
    <property type="match status" value="1"/>
</dbReference>
<dbReference type="Gene3D" id="1.10.260.40">
    <property type="entry name" value="lambda repressor-like DNA-binding domains"/>
    <property type="match status" value="1"/>
</dbReference>
<organism evidence="4 5">
    <name type="scientific">Candidatus Coproplasma stercoripullorum</name>
    <dbReference type="NCBI Taxonomy" id="2840751"/>
    <lineage>
        <taxon>Bacteria</taxon>
        <taxon>Bacillati</taxon>
        <taxon>Bacillota</taxon>
        <taxon>Clostridia</taxon>
        <taxon>Eubacteriales</taxon>
        <taxon>Candidatus Coproplasma</taxon>
    </lineage>
</organism>
<keyword evidence="2" id="KW-1133">Transmembrane helix</keyword>
<reference evidence="4" key="1">
    <citation type="submission" date="2020-10" db="EMBL/GenBank/DDBJ databases">
        <authorList>
            <person name="Gilroy R."/>
        </authorList>
    </citation>
    <scope>NUCLEOTIDE SEQUENCE</scope>
    <source>
        <strain evidence="4">ChiW25-3613</strain>
    </source>
</reference>
<evidence type="ECO:0000256" key="2">
    <source>
        <dbReference type="SAM" id="Phobius"/>
    </source>
</evidence>
<dbReference type="InterPro" id="IPR001387">
    <property type="entry name" value="Cro/C1-type_HTH"/>
</dbReference>
<proteinExistence type="predicted"/>